<reference evidence="11 12" key="1">
    <citation type="submission" date="2024-05" db="EMBL/GenBank/DDBJ databases">
        <title>A draft genome resource for the thread blight pathogen Marasmius tenuissimus strain MS-2.</title>
        <authorList>
            <person name="Yulfo-Soto G.E."/>
            <person name="Baruah I.K."/>
            <person name="Amoako-Attah I."/>
            <person name="Bukari Y."/>
            <person name="Meinhardt L.W."/>
            <person name="Bailey B.A."/>
            <person name="Cohen S.P."/>
        </authorList>
    </citation>
    <scope>NUCLEOTIDE SEQUENCE [LARGE SCALE GENOMIC DNA]</scope>
    <source>
        <strain evidence="11 12">MS-2</strain>
    </source>
</reference>
<dbReference type="PANTHER" id="PTHR15735">
    <property type="entry name" value="FCH AND DOUBLE SH3 DOMAINS PROTEIN"/>
    <property type="match status" value="1"/>
</dbReference>
<comment type="caution">
    <text evidence="11">The sequence shown here is derived from an EMBL/GenBank/DDBJ whole genome shotgun (WGS) entry which is preliminary data.</text>
</comment>
<feature type="domain" description="SH3" evidence="9">
    <location>
        <begin position="295"/>
        <end position="356"/>
    </location>
</feature>
<evidence type="ECO:0000256" key="6">
    <source>
        <dbReference type="ARBA" id="ARBA00022753"/>
    </source>
</evidence>
<dbReference type="InterPro" id="IPR008942">
    <property type="entry name" value="ENTH_VHS"/>
</dbReference>
<dbReference type="SMART" id="SM00326">
    <property type="entry name" value="SH3"/>
    <property type="match status" value="2"/>
</dbReference>
<evidence type="ECO:0000256" key="3">
    <source>
        <dbReference type="ARBA" id="ARBA00017923"/>
    </source>
</evidence>
<feature type="region of interest" description="Disordered" evidence="8">
    <location>
        <begin position="25"/>
        <end position="46"/>
    </location>
</feature>
<evidence type="ECO:0000313" key="11">
    <source>
        <dbReference type="EMBL" id="KAL0062264.1"/>
    </source>
</evidence>
<dbReference type="Pfam" id="PF00018">
    <property type="entry name" value="SH3_1"/>
    <property type="match status" value="2"/>
</dbReference>
<keyword evidence="6" id="KW-0967">Endosome</keyword>
<feature type="compositionally biased region" description="Polar residues" evidence="8">
    <location>
        <begin position="34"/>
        <end position="46"/>
    </location>
</feature>
<feature type="domain" description="VHS" evidence="10">
    <location>
        <begin position="83"/>
        <end position="167"/>
    </location>
</feature>
<dbReference type="SUPFAM" id="SSF50044">
    <property type="entry name" value="SH3-domain"/>
    <property type="match status" value="2"/>
</dbReference>
<dbReference type="EMBL" id="JBBXMP010000109">
    <property type="protein sequence ID" value="KAL0062264.1"/>
    <property type="molecule type" value="Genomic_DNA"/>
</dbReference>
<dbReference type="Gene3D" id="2.30.30.40">
    <property type="entry name" value="SH3 Domains"/>
    <property type="match status" value="2"/>
</dbReference>
<evidence type="ECO:0000256" key="4">
    <source>
        <dbReference type="ARBA" id="ARBA00018978"/>
    </source>
</evidence>
<proteinExistence type="inferred from homology"/>
<evidence type="ECO:0000256" key="2">
    <source>
        <dbReference type="ARBA" id="ARBA00009666"/>
    </source>
</evidence>
<keyword evidence="11" id="KW-0812">Transmembrane</keyword>
<organism evidence="11 12">
    <name type="scientific">Marasmius tenuissimus</name>
    <dbReference type="NCBI Taxonomy" id="585030"/>
    <lineage>
        <taxon>Eukaryota</taxon>
        <taxon>Fungi</taxon>
        <taxon>Dikarya</taxon>
        <taxon>Basidiomycota</taxon>
        <taxon>Agaricomycotina</taxon>
        <taxon>Agaricomycetes</taxon>
        <taxon>Agaricomycetidae</taxon>
        <taxon>Agaricales</taxon>
        <taxon>Marasmiineae</taxon>
        <taxon>Marasmiaceae</taxon>
        <taxon>Marasmius</taxon>
    </lineage>
</organism>
<evidence type="ECO:0000259" key="10">
    <source>
        <dbReference type="PROSITE" id="PS50179"/>
    </source>
</evidence>
<keyword evidence="5 7" id="KW-0728">SH3 domain</keyword>
<keyword evidence="11" id="KW-0472">Membrane</keyword>
<protein>
    <recommendedName>
        <fullName evidence="3">Class E vacuolar protein-sorting machinery protein HSE1</fullName>
    </recommendedName>
    <alternativeName>
        <fullName evidence="4">Class E vacuolar protein-sorting machinery protein hse1</fullName>
    </alternativeName>
</protein>
<dbReference type="Proteomes" id="UP001437256">
    <property type="component" value="Unassembled WGS sequence"/>
</dbReference>
<evidence type="ECO:0000256" key="7">
    <source>
        <dbReference type="PROSITE-ProRule" id="PRU00192"/>
    </source>
</evidence>
<evidence type="ECO:0000313" key="12">
    <source>
        <dbReference type="Proteomes" id="UP001437256"/>
    </source>
</evidence>
<evidence type="ECO:0000256" key="1">
    <source>
        <dbReference type="ARBA" id="ARBA00004125"/>
    </source>
</evidence>
<dbReference type="InterPro" id="IPR002014">
    <property type="entry name" value="VHS_dom"/>
</dbReference>
<gene>
    <name evidence="11" type="primary">SHO1_2</name>
    <name evidence="11" type="ORF">AAF712_010833</name>
</gene>
<dbReference type="InterPro" id="IPR001452">
    <property type="entry name" value="SH3_domain"/>
</dbReference>
<dbReference type="PROSITE" id="PS50002">
    <property type="entry name" value="SH3"/>
    <property type="match status" value="2"/>
</dbReference>
<sequence>MTSSKPTLHSSRLSPVHVLAIASEAETRAGGNSGNSTQLDSTSKGVEQIHTTGNEHLLEMLSPAEACDEIVQLIVYLLSTDLEDWTMALYICEHASTSQSVAEKSATTLRREFKYGTPRSQLLATKLWAIMLHNASDFFTIATTSQKFLDAIKDVLENKSTNQVVRDLHVGSDDTPFRHLWKRVKPPSAPDEGVPLDDDHLFNIKGTHSPPVIPAKKTVVICKARALYAYIGSHEDPYELSFAKDEILEILGNAGTWWHARKLDGTIGIAPSNFLQVLDGDQNSSKTQGNESSRVPVDYAKALYYYKASPHDPNEVSFAKDEILDVLDKDEKWWRVRKVDGTIGIAPSDYLGLLDDI</sequence>
<evidence type="ECO:0000259" key="9">
    <source>
        <dbReference type="PROSITE" id="PS50002"/>
    </source>
</evidence>
<feature type="domain" description="SH3" evidence="9">
    <location>
        <begin position="219"/>
        <end position="280"/>
    </location>
</feature>
<accession>A0ABR2ZMQ8</accession>
<keyword evidence="12" id="KW-1185">Reference proteome</keyword>
<comment type="similarity">
    <text evidence="2">Belongs to the STAM family.</text>
</comment>
<comment type="subcellular location">
    <subcellularLocation>
        <location evidence="1">Endosome membrane</location>
        <topology evidence="1">Peripheral membrane protein</topology>
        <orientation evidence="1">Cytoplasmic side</orientation>
    </subcellularLocation>
</comment>
<dbReference type="PROSITE" id="PS50179">
    <property type="entry name" value="VHS"/>
    <property type="match status" value="1"/>
</dbReference>
<dbReference type="SUPFAM" id="SSF48464">
    <property type="entry name" value="ENTH/VHS domain"/>
    <property type="match status" value="1"/>
</dbReference>
<dbReference type="PANTHER" id="PTHR15735:SF20">
    <property type="entry name" value="HIGH OSMOLARITY SIGNALING PROTEIN SHO1"/>
    <property type="match status" value="1"/>
</dbReference>
<evidence type="ECO:0000256" key="5">
    <source>
        <dbReference type="ARBA" id="ARBA00022443"/>
    </source>
</evidence>
<dbReference type="Gene3D" id="1.25.40.90">
    <property type="match status" value="1"/>
</dbReference>
<dbReference type="InterPro" id="IPR036028">
    <property type="entry name" value="SH3-like_dom_sf"/>
</dbReference>
<name>A0ABR2ZMQ8_9AGAR</name>
<evidence type="ECO:0000256" key="8">
    <source>
        <dbReference type="SAM" id="MobiDB-lite"/>
    </source>
</evidence>